<evidence type="ECO:0000313" key="5">
    <source>
        <dbReference type="Proteomes" id="UP000639772"/>
    </source>
</evidence>
<dbReference type="InterPro" id="IPR004330">
    <property type="entry name" value="FAR1_DNA_bnd_dom"/>
</dbReference>
<feature type="region of interest" description="Disordered" evidence="2">
    <location>
        <begin position="223"/>
        <end position="242"/>
    </location>
</feature>
<dbReference type="Pfam" id="PF10551">
    <property type="entry name" value="MULE"/>
    <property type="match status" value="1"/>
</dbReference>
<dbReference type="GO" id="GO:0006355">
    <property type="term" value="P:regulation of DNA-templated transcription"/>
    <property type="evidence" value="ECO:0007669"/>
    <property type="project" value="InterPro"/>
</dbReference>
<dbReference type="PROSITE" id="PS50966">
    <property type="entry name" value="ZF_SWIM"/>
    <property type="match status" value="1"/>
</dbReference>
<reference evidence="4 5" key="1">
    <citation type="journal article" date="2020" name="Nat. Food">
        <title>A phased Vanilla planifolia genome enables genetic improvement of flavour and production.</title>
        <authorList>
            <person name="Hasing T."/>
            <person name="Tang H."/>
            <person name="Brym M."/>
            <person name="Khazi F."/>
            <person name="Huang T."/>
            <person name="Chambers A.H."/>
        </authorList>
    </citation>
    <scope>NUCLEOTIDE SEQUENCE [LARGE SCALE GENOMIC DNA]</scope>
    <source>
        <tissue evidence="4">Leaf</tissue>
    </source>
</reference>
<dbReference type="AlphaFoldDB" id="A0A835PCA9"/>
<evidence type="ECO:0000313" key="4">
    <source>
        <dbReference type="EMBL" id="KAG0448908.1"/>
    </source>
</evidence>
<evidence type="ECO:0000256" key="2">
    <source>
        <dbReference type="SAM" id="MobiDB-lite"/>
    </source>
</evidence>
<proteinExistence type="predicted"/>
<dbReference type="OrthoDB" id="2402896at2759"/>
<dbReference type="PANTHER" id="PTHR31669:SF162">
    <property type="entry name" value="PROTEIN FAR1-RELATED SEQUENCE"/>
    <property type="match status" value="1"/>
</dbReference>
<evidence type="ECO:0000256" key="1">
    <source>
        <dbReference type="PROSITE-ProRule" id="PRU00325"/>
    </source>
</evidence>
<dbReference type="GO" id="GO:0008270">
    <property type="term" value="F:zinc ion binding"/>
    <property type="evidence" value="ECO:0007669"/>
    <property type="project" value="UniProtKB-KW"/>
</dbReference>
<dbReference type="InterPro" id="IPR031052">
    <property type="entry name" value="FHY3/FAR1"/>
</dbReference>
<feature type="domain" description="SWIM-type" evidence="3">
    <location>
        <begin position="882"/>
        <end position="929"/>
    </location>
</feature>
<evidence type="ECO:0000259" key="3">
    <source>
        <dbReference type="PROSITE" id="PS50966"/>
    </source>
</evidence>
<organism evidence="4 5">
    <name type="scientific">Vanilla planifolia</name>
    <name type="common">Vanilla</name>
    <dbReference type="NCBI Taxonomy" id="51239"/>
    <lineage>
        <taxon>Eukaryota</taxon>
        <taxon>Viridiplantae</taxon>
        <taxon>Streptophyta</taxon>
        <taxon>Embryophyta</taxon>
        <taxon>Tracheophyta</taxon>
        <taxon>Spermatophyta</taxon>
        <taxon>Magnoliopsida</taxon>
        <taxon>Liliopsida</taxon>
        <taxon>Asparagales</taxon>
        <taxon>Orchidaceae</taxon>
        <taxon>Vanilloideae</taxon>
        <taxon>Vanilleae</taxon>
        <taxon>Vanilla</taxon>
    </lineage>
</organism>
<protein>
    <recommendedName>
        <fullName evidence="3">SWIM-type domain-containing protein</fullName>
    </recommendedName>
</protein>
<keyword evidence="1" id="KW-0863">Zinc-finger</keyword>
<dbReference type="PANTHER" id="PTHR31669">
    <property type="entry name" value="PROTEIN FAR1-RELATED SEQUENCE 10-RELATED"/>
    <property type="match status" value="1"/>
</dbReference>
<keyword evidence="1" id="KW-0862">Zinc</keyword>
<sequence>MVLISDLSEEAYKAKLNEGVLERRGADEVVDSGGGSGLRGARDSENATACIESVELLAEGASLPEESSLNEAGMAPGKPLHNDCARRVAYIMQSYLNMRPGLAAGMVSAGEPSYGAGDRCSALMEVVRKENGRWLVSKVVLEHAHSLSSPADPAGIVSGGRLVPAVGMEFDSISIAKAFYYTYSENIGFKARTGSGRRSRGNRILVMQRFLCSKSNYPHGNLTDGCHGKKKRGPYKKRNSKCDEGNVDAAVQTLKTASILEKAGITEDEMCIEGQNMVSKGASLNEKDDRKNFLFSELDMVNHVSVGMDVAKVPLTGNPAQSRLLREFGIRVSRYTHEERRDIIRRYMRKRSNRQVVDRSTKVPSRQALAERRQRGLGGKFLSKEKTEMQAINKQHETMDEDPELPAEVVAKAGGVPMVGMGFESEEKAYEYYVSYAASTGFSVRKGWWDKSAKNITRSRVYVCSREGFRPKSANEVKKSRPEIRTGCPARMAIKTNSCGRYRVTEFFADHNHQLAAPLDIQLLKSQKLLSFSHCGNHRNADLIPAGYKNYIRAKRVWTMKVGDSGAILQYLQKNESLQSIFLLCPQVDEDDKMTNVFWADAKSLTDYYYFGDVVCLDRSYKIDDFVRPLVLFVGVNHHKQAVIFGSAFLCDETTETFKWLFEAFKSAVGGKQPKTIFIDQFMEFDDVIEAIWPGTSQRLCTWQIYQHAFKQLGDYFQASNSFDDDFSRCLFDFEDEEEFLDAWSIMLEKYNLKENEWLEDIYKKKEKWSPAYGRDIFCADLQTTMRMECLNNTMKEWLNKEADISHFFKQYERLLEEKRYAELQADYLANQGTPRILPLRMLWQAVNMYTPAMFDVFRREFELSMNCAIYNCGEVGTLSQYKVTPKGKNRAHFVRFDSFDGTAVCSCKKIFVVGIQCCHILKVLDFRIIKELPQNYILKRWRKDAKVGSTRENQVLVHDEDSKSSITSRYKSLCRILYRIAERAAENIDSFTLLVGQSDQLIEQVERALQTKLLEKPPLSNALKGQLHNPVETKISSDDNNSDALKVNGKKRKEAVARHRQQSVLEANKRNKKCKVTTGQVEHCDVAPGDIEPPLPSSDDIPQTRISSNQFIAPSHFVQGPYITGHQFGLPTTQGFHAMTQFGQVTVPGYPTPEMHALQFIGSNPQVDQQGSDQGHCNIPVWDFL</sequence>
<dbReference type="EMBL" id="JADCNM010000243">
    <property type="protein sequence ID" value="KAG0448908.1"/>
    <property type="molecule type" value="Genomic_DNA"/>
</dbReference>
<name>A0A835PCA9_VANPL</name>
<dbReference type="InterPro" id="IPR007527">
    <property type="entry name" value="Znf_SWIM"/>
</dbReference>
<keyword evidence="1" id="KW-0479">Metal-binding</keyword>
<gene>
    <name evidence="4" type="ORF">HPP92_027594</name>
</gene>
<feature type="compositionally biased region" description="Basic residues" evidence="2">
    <location>
        <begin position="228"/>
        <end position="239"/>
    </location>
</feature>
<accession>A0A835PCA9</accession>
<dbReference type="Pfam" id="PF03101">
    <property type="entry name" value="FAR1"/>
    <property type="match status" value="1"/>
</dbReference>
<dbReference type="InterPro" id="IPR018289">
    <property type="entry name" value="MULE_transposase_dom"/>
</dbReference>
<comment type="caution">
    <text evidence="4">The sequence shown here is derived from an EMBL/GenBank/DDBJ whole genome shotgun (WGS) entry which is preliminary data.</text>
</comment>
<dbReference type="Proteomes" id="UP000639772">
    <property type="component" value="Unassembled WGS sequence"/>
</dbReference>